<comment type="caution">
    <text evidence="1">The sequence shown here is derived from an EMBL/GenBank/DDBJ whole genome shotgun (WGS) entry which is preliminary data.</text>
</comment>
<accession>A0AAD5GT10</accession>
<evidence type="ECO:0000313" key="1">
    <source>
        <dbReference type="EMBL" id="KAI7754302.1"/>
    </source>
</evidence>
<reference evidence="1" key="1">
    <citation type="submission" date="2022-06" db="EMBL/GenBank/DDBJ databases">
        <title>Uncovering the hologenomic basis of an extraordinary plant invasion.</title>
        <authorList>
            <person name="Bieker V.C."/>
            <person name="Martin M.D."/>
            <person name="Gilbert T."/>
            <person name="Hodgins K."/>
            <person name="Battlay P."/>
            <person name="Petersen B."/>
            <person name="Wilson J."/>
        </authorList>
    </citation>
    <scope>NUCLEOTIDE SEQUENCE</scope>
    <source>
        <strain evidence="1">AA19_3_7</strain>
        <tissue evidence="1">Leaf</tissue>
    </source>
</reference>
<gene>
    <name evidence="1" type="ORF">M8C21_024818</name>
</gene>
<evidence type="ECO:0000313" key="2">
    <source>
        <dbReference type="Proteomes" id="UP001206925"/>
    </source>
</evidence>
<dbReference type="Proteomes" id="UP001206925">
    <property type="component" value="Unassembled WGS sequence"/>
</dbReference>
<proteinExistence type="predicted"/>
<protein>
    <submittedName>
        <fullName evidence="1">Uncharacterized protein</fullName>
    </submittedName>
</protein>
<name>A0AAD5GT10_AMBAR</name>
<dbReference type="EMBL" id="JAMZMK010003901">
    <property type="protein sequence ID" value="KAI7754302.1"/>
    <property type="molecule type" value="Genomic_DNA"/>
</dbReference>
<keyword evidence="2" id="KW-1185">Reference proteome</keyword>
<sequence length="163" mass="18453">METSLKGLASVITVVTVGVLKEDDLGFHHEPLAATMVFQGSRKVPSLQIMARYRLYREWKRDDECNPMVLSSKKTTKLDTGRILRSYTDDTIVPLADAYGLLMHRNGQWEWTLAPEVVPSSSEQDQNGHLSSSTFSKLLDPEAYRIVSNDEREQTLNQLLTII</sequence>
<organism evidence="1 2">
    <name type="scientific">Ambrosia artemisiifolia</name>
    <name type="common">Common ragweed</name>
    <dbReference type="NCBI Taxonomy" id="4212"/>
    <lineage>
        <taxon>Eukaryota</taxon>
        <taxon>Viridiplantae</taxon>
        <taxon>Streptophyta</taxon>
        <taxon>Embryophyta</taxon>
        <taxon>Tracheophyta</taxon>
        <taxon>Spermatophyta</taxon>
        <taxon>Magnoliopsida</taxon>
        <taxon>eudicotyledons</taxon>
        <taxon>Gunneridae</taxon>
        <taxon>Pentapetalae</taxon>
        <taxon>asterids</taxon>
        <taxon>campanulids</taxon>
        <taxon>Asterales</taxon>
        <taxon>Asteraceae</taxon>
        <taxon>Asteroideae</taxon>
        <taxon>Heliantheae alliance</taxon>
        <taxon>Heliantheae</taxon>
        <taxon>Ambrosia</taxon>
    </lineage>
</organism>
<dbReference type="AlphaFoldDB" id="A0AAD5GT10"/>